<keyword evidence="4 11" id="KW-0812">Transmembrane</keyword>
<evidence type="ECO:0000256" key="9">
    <source>
        <dbReference type="ARBA" id="ARBA00022989"/>
    </source>
</evidence>
<keyword evidence="8" id="KW-0653">Protein transport</keyword>
<evidence type="ECO:0000256" key="7">
    <source>
        <dbReference type="ARBA" id="ARBA00022892"/>
    </source>
</evidence>
<dbReference type="GO" id="GO:0005789">
    <property type="term" value="C:endoplasmic reticulum membrane"/>
    <property type="evidence" value="ECO:0007669"/>
    <property type="project" value="UniProtKB-SubCell"/>
</dbReference>
<protein>
    <submittedName>
        <fullName evidence="12">Guanine nucleotide-exchange factor SEC12</fullName>
    </submittedName>
</protein>
<organism evidence="12 13">
    <name type="scientific">Choanephora cucurbitarum</name>
    <dbReference type="NCBI Taxonomy" id="101091"/>
    <lineage>
        <taxon>Eukaryota</taxon>
        <taxon>Fungi</taxon>
        <taxon>Fungi incertae sedis</taxon>
        <taxon>Mucoromycota</taxon>
        <taxon>Mucoromycotina</taxon>
        <taxon>Mucoromycetes</taxon>
        <taxon>Mucorales</taxon>
        <taxon>Mucorineae</taxon>
        <taxon>Choanephoraceae</taxon>
        <taxon>Choanephoroideae</taxon>
        <taxon>Choanephora</taxon>
    </lineage>
</organism>
<evidence type="ECO:0000256" key="10">
    <source>
        <dbReference type="ARBA" id="ARBA00023136"/>
    </source>
</evidence>
<dbReference type="GO" id="GO:0003400">
    <property type="term" value="P:regulation of COPII vesicle coating"/>
    <property type="evidence" value="ECO:0007669"/>
    <property type="project" value="TreeGrafter"/>
</dbReference>
<evidence type="ECO:0000313" key="13">
    <source>
        <dbReference type="Proteomes" id="UP000093000"/>
    </source>
</evidence>
<evidence type="ECO:0000256" key="6">
    <source>
        <dbReference type="ARBA" id="ARBA00022824"/>
    </source>
</evidence>
<comment type="subcellular location">
    <subcellularLocation>
        <location evidence="1">Endoplasmic reticulum membrane</location>
        <topology evidence="1">Single-pass membrane protein</topology>
    </subcellularLocation>
</comment>
<keyword evidence="10 11" id="KW-0472">Membrane</keyword>
<dbReference type="AlphaFoldDB" id="A0A1C7N9J4"/>
<keyword evidence="9 11" id="KW-1133">Transmembrane helix</keyword>
<sequence>MSCPHFSAPIGIPVYTLSFTSNNQLLIGAGGGSSRSGVKNKLVSYKIDVRRKALEEDATFEFEADEDAPMCMDAHPSKPIVAAGVNGSEEHVKQGKNRNCRVFQVLEDKFELEKAFKTVESKDPVDYQRVIRFSQDGALVATGTTDGYINVFKHPEWDSLSPEPIRISTDDEILDVDINLEKEKLVCVVRDRICLINLRGKNIGKVVQTITSSSTVKNMGTVHFRAFRYGRGYTKQVGFAVLNGITKRGAYLIQYDAYSLDQLKRVKVSKTPITAFAISQDGGLLAFGTADLSIHVFDAISLRQLTTIKNAHGFAITCIGISPDRRLLVSASADNTCRVVSLPLQFPTGVQINPLYTLLLACIVAGLMLWLTSVVDIEPLFHSQTKQLTTTEPHEVQAIPTTEQMRDEF</sequence>
<dbReference type="InterPro" id="IPR045260">
    <property type="entry name" value="Sec12-like"/>
</dbReference>
<keyword evidence="3" id="KW-0853">WD repeat</keyword>
<dbReference type="Gene3D" id="2.130.10.10">
    <property type="entry name" value="YVTN repeat-like/Quinoprotein amine dehydrogenase"/>
    <property type="match status" value="1"/>
</dbReference>
<evidence type="ECO:0000256" key="5">
    <source>
        <dbReference type="ARBA" id="ARBA00022737"/>
    </source>
</evidence>
<dbReference type="OrthoDB" id="2013972at2759"/>
<dbReference type="InterPro" id="IPR015943">
    <property type="entry name" value="WD40/YVTN_repeat-like_dom_sf"/>
</dbReference>
<evidence type="ECO:0000256" key="4">
    <source>
        <dbReference type="ARBA" id="ARBA00022692"/>
    </source>
</evidence>
<dbReference type="InterPro" id="IPR036322">
    <property type="entry name" value="WD40_repeat_dom_sf"/>
</dbReference>
<evidence type="ECO:0000256" key="1">
    <source>
        <dbReference type="ARBA" id="ARBA00004389"/>
    </source>
</evidence>
<dbReference type="GO" id="GO:0005085">
    <property type="term" value="F:guanyl-nucleotide exchange factor activity"/>
    <property type="evidence" value="ECO:0007669"/>
    <property type="project" value="InterPro"/>
</dbReference>
<dbReference type="STRING" id="101091.A0A1C7N9J4"/>
<dbReference type="PANTHER" id="PTHR23284:SF0">
    <property type="entry name" value="PROLACTIN REGULATORY ELEMENT-BINDING PROTEIN"/>
    <property type="match status" value="1"/>
</dbReference>
<dbReference type="InParanoid" id="A0A1C7N9J4"/>
<dbReference type="Proteomes" id="UP000093000">
    <property type="component" value="Unassembled WGS sequence"/>
</dbReference>
<name>A0A1C7N9J4_9FUNG</name>
<keyword evidence="2" id="KW-0813">Transport</keyword>
<comment type="caution">
    <text evidence="12">The sequence shown here is derived from an EMBL/GenBank/DDBJ whole genome shotgun (WGS) entry which is preliminary data.</text>
</comment>
<gene>
    <name evidence="12" type="primary">SEC12</name>
    <name evidence="12" type="ORF">A0J61_06185</name>
</gene>
<evidence type="ECO:0000256" key="2">
    <source>
        <dbReference type="ARBA" id="ARBA00022448"/>
    </source>
</evidence>
<dbReference type="FunCoup" id="A0A1C7N9J4">
    <property type="interactions" value="78"/>
</dbReference>
<dbReference type="GO" id="GO:0015031">
    <property type="term" value="P:protein transport"/>
    <property type="evidence" value="ECO:0007669"/>
    <property type="project" value="UniProtKB-KW"/>
</dbReference>
<keyword evidence="6" id="KW-0256">Endoplasmic reticulum</keyword>
<dbReference type="EMBL" id="LUGH01000362">
    <property type="protein sequence ID" value="OBZ85761.1"/>
    <property type="molecule type" value="Genomic_DNA"/>
</dbReference>
<accession>A0A1C7N9J4</accession>
<keyword evidence="5" id="KW-0677">Repeat</keyword>
<evidence type="ECO:0000256" key="8">
    <source>
        <dbReference type="ARBA" id="ARBA00022927"/>
    </source>
</evidence>
<reference evidence="12 13" key="1">
    <citation type="submission" date="2016-03" db="EMBL/GenBank/DDBJ databases">
        <title>Choanephora cucurbitarum.</title>
        <authorList>
            <person name="Min B."/>
            <person name="Park H."/>
            <person name="Park J.-H."/>
            <person name="Shin H.-D."/>
            <person name="Choi I.-G."/>
        </authorList>
    </citation>
    <scope>NUCLEOTIDE SEQUENCE [LARGE SCALE GENOMIC DNA]</scope>
    <source>
        <strain evidence="12 13">KUS-F28377</strain>
    </source>
</reference>
<evidence type="ECO:0000313" key="12">
    <source>
        <dbReference type="EMBL" id="OBZ85761.1"/>
    </source>
</evidence>
<dbReference type="SMART" id="SM00320">
    <property type="entry name" value="WD40"/>
    <property type="match status" value="4"/>
</dbReference>
<keyword evidence="7" id="KW-0931">ER-Golgi transport</keyword>
<keyword evidence="13" id="KW-1185">Reference proteome</keyword>
<evidence type="ECO:0000256" key="3">
    <source>
        <dbReference type="ARBA" id="ARBA00022574"/>
    </source>
</evidence>
<dbReference type="PANTHER" id="PTHR23284">
    <property type="entry name" value="PROLACTIN REGULATORY ELEMENT BINDING PROTEIN"/>
    <property type="match status" value="1"/>
</dbReference>
<proteinExistence type="predicted"/>
<evidence type="ECO:0000256" key="11">
    <source>
        <dbReference type="SAM" id="Phobius"/>
    </source>
</evidence>
<dbReference type="Pfam" id="PF00400">
    <property type="entry name" value="WD40"/>
    <property type="match status" value="2"/>
</dbReference>
<dbReference type="InterPro" id="IPR001680">
    <property type="entry name" value="WD40_rpt"/>
</dbReference>
<dbReference type="SUPFAM" id="SSF50978">
    <property type="entry name" value="WD40 repeat-like"/>
    <property type="match status" value="1"/>
</dbReference>
<feature type="transmembrane region" description="Helical" evidence="11">
    <location>
        <begin position="355"/>
        <end position="377"/>
    </location>
</feature>
<dbReference type="GO" id="GO:0006888">
    <property type="term" value="P:endoplasmic reticulum to Golgi vesicle-mediated transport"/>
    <property type="evidence" value="ECO:0007669"/>
    <property type="project" value="TreeGrafter"/>
</dbReference>